<sequence length="481" mass="55104">METHYAEEEAKFKAMIGEPVQEVNPEPRVEPEETAAMECEQYFDFGSAYEALEGTLEKKENLEEAIPEKDLVKESGDGSHGGKGHVGKTQEDLEGSWFFDQDSFEDGSLSWDASVVCGGLLGGIKHDDKRQVEYFAKKTVEYIKDLEFKLSIMASGEEEMSKVERERQQIFSTTMSIIPGDVKNYEVPKVVVDMSESSLEENVVLQPYLHWISGKWPSLRIHSEMVGVAAPYIHAGFVDILEIDRSEPECMETLPMLVRYVLECLGYGPKYATALITSTIREEEDHPLYGKVILQNLQVWNIHPCESRRLVEPQRQDLDQRGLWRKYYKDKTVRKAIKVEFLKDVLEHVLTRKDEYYVLCDGIITVTILRSDLSLIDEQAGDRGWQRMLDLLDSFWRRENSELHLRTDTFEVWSKIADFTDKTLNQQIEHDERTLQISQQLLEAVHNPPGLSEKERVGEPSGANKEGISQDSAHMQTGEDC</sequence>
<gene>
    <name evidence="1" type="ORF">MLD38_026006</name>
</gene>
<name>A0ACB9NX87_9MYRT</name>
<protein>
    <submittedName>
        <fullName evidence="1">Uncharacterized protein</fullName>
    </submittedName>
</protein>
<reference evidence="2" key="1">
    <citation type="journal article" date="2023" name="Front. Plant Sci.">
        <title>Chromosomal-level genome assembly of Melastoma candidum provides insights into trichome evolution.</title>
        <authorList>
            <person name="Zhong Y."/>
            <person name="Wu W."/>
            <person name="Sun C."/>
            <person name="Zou P."/>
            <person name="Liu Y."/>
            <person name="Dai S."/>
            <person name="Zhou R."/>
        </authorList>
    </citation>
    <scope>NUCLEOTIDE SEQUENCE [LARGE SCALE GENOMIC DNA]</scope>
</reference>
<proteinExistence type="predicted"/>
<accession>A0ACB9NX87</accession>
<comment type="caution">
    <text evidence="1">The sequence shown here is derived from an EMBL/GenBank/DDBJ whole genome shotgun (WGS) entry which is preliminary data.</text>
</comment>
<organism evidence="1 2">
    <name type="scientific">Melastoma candidum</name>
    <dbReference type="NCBI Taxonomy" id="119954"/>
    <lineage>
        <taxon>Eukaryota</taxon>
        <taxon>Viridiplantae</taxon>
        <taxon>Streptophyta</taxon>
        <taxon>Embryophyta</taxon>
        <taxon>Tracheophyta</taxon>
        <taxon>Spermatophyta</taxon>
        <taxon>Magnoliopsida</taxon>
        <taxon>eudicotyledons</taxon>
        <taxon>Gunneridae</taxon>
        <taxon>Pentapetalae</taxon>
        <taxon>rosids</taxon>
        <taxon>malvids</taxon>
        <taxon>Myrtales</taxon>
        <taxon>Melastomataceae</taxon>
        <taxon>Melastomatoideae</taxon>
        <taxon>Melastomateae</taxon>
        <taxon>Melastoma</taxon>
    </lineage>
</organism>
<evidence type="ECO:0000313" key="2">
    <source>
        <dbReference type="Proteomes" id="UP001057402"/>
    </source>
</evidence>
<dbReference type="EMBL" id="CM042886">
    <property type="protein sequence ID" value="KAI4341262.1"/>
    <property type="molecule type" value="Genomic_DNA"/>
</dbReference>
<dbReference type="Proteomes" id="UP001057402">
    <property type="component" value="Chromosome 7"/>
</dbReference>
<keyword evidence="2" id="KW-1185">Reference proteome</keyword>
<evidence type="ECO:0000313" key="1">
    <source>
        <dbReference type="EMBL" id="KAI4341262.1"/>
    </source>
</evidence>